<dbReference type="Gene3D" id="3.40.50.720">
    <property type="entry name" value="NAD(P)-binding Rossmann-like Domain"/>
    <property type="match status" value="1"/>
</dbReference>
<name>A0A6J5KMF9_9CAUD</name>
<dbReference type="SUPFAM" id="SSF51735">
    <property type="entry name" value="NAD(P)-binding Rossmann-fold domains"/>
    <property type="match status" value="1"/>
</dbReference>
<dbReference type="Gene3D" id="3.90.25.10">
    <property type="entry name" value="UDP-galactose 4-epimerase, domain 1"/>
    <property type="match status" value="1"/>
</dbReference>
<dbReference type="PROSITE" id="PS51257">
    <property type="entry name" value="PROKAR_LIPOPROTEIN"/>
    <property type="match status" value="1"/>
</dbReference>
<dbReference type="EMBL" id="LR796167">
    <property type="protein sequence ID" value="CAB4122971.1"/>
    <property type="molecule type" value="Genomic_DNA"/>
</dbReference>
<proteinExistence type="predicted"/>
<dbReference type="InterPro" id="IPR016040">
    <property type="entry name" value="NAD(P)-bd_dom"/>
</dbReference>
<sequence length="314" mass="35824">MKKKVCITGCLGFIGYHMTMACLDLGWNVRGIDKITYAANVDLLPRLRKYDNFVFEQIDINDISYLIDFDYIINTAAETHVDNSIVSSKVFVRSNIDGVYHILELVKNTQGRKPLLIHFSTDEVYGDIEQGFHTESDLLKPSNPYSATKASADMLILAWARTYQVPYVIVRPTNNYGIGQYHEKFIPNVIKRLRLGQRAQLHDLGTPVRTWLHVSDTVNAVLTIIQSGRTNEIFNISGNCEFANKTVALKILEYMDLAPDESKYLDLSIKRPGQDVRYAIDDSKLQTLSWRATADFDQELNKIVSWYLQKSDIS</sequence>
<gene>
    <name evidence="2" type="ORF">UFOVP29_130</name>
</gene>
<evidence type="ECO:0000259" key="1">
    <source>
        <dbReference type="Pfam" id="PF16363"/>
    </source>
</evidence>
<dbReference type="PANTHER" id="PTHR43000">
    <property type="entry name" value="DTDP-D-GLUCOSE 4,6-DEHYDRATASE-RELATED"/>
    <property type="match status" value="1"/>
</dbReference>
<reference evidence="2" key="1">
    <citation type="submission" date="2020-04" db="EMBL/GenBank/DDBJ databases">
        <authorList>
            <person name="Chiriac C."/>
            <person name="Salcher M."/>
            <person name="Ghai R."/>
            <person name="Kavagutti S V."/>
        </authorList>
    </citation>
    <scope>NUCLEOTIDE SEQUENCE</scope>
</reference>
<organism evidence="2">
    <name type="scientific">uncultured Caudovirales phage</name>
    <dbReference type="NCBI Taxonomy" id="2100421"/>
    <lineage>
        <taxon>Viruses</taxon>
        <taxon>Duplodnaviria</taxon>
        <taxon>Heunggongvirae</taxon>
        <taxon>Uroviricota</taxon>
        <taxon>Caudoviricetes</taxon>
        <taxon>Peduoviridae</taxon>
        <taxon>Maltschvirus</taxon>
        <taxon>Maltschvirus maltsch</taxon>
    </lineage>
</organism>
<dbReference type="InterPro" id="IPR036291">
    <property type="entry name" value="NAD(P)-bd_dom_sf"/>
</dbReference>
<protein>
    <submittedName>
        <fullName evidence="2">RfbB dTDP-D-glucose 4,6-dehydratase</fullName>
    </submittedName>
</protein>
<evidence type="ECO:0000313" key="2">
    <source>
        <dbReference type="EMBL" id="CAB4122971.1"/>
    </source>
</evidence>
<dbReference type="Pfam" id="PF16363">
    <property type="entry name" value="GDP_Man_Dehyd"/>
    <property type="match status" value="1"/>
</dbReference>
<accession>A0A6J5KMF9</accession>
<feature type="domain" description="NAD(P)-binding" evidence="1">
    <location>
        <begin position="7"/>
        <end position="300"/>
    </location>
</feature>